<dbReference type="KEGG" id="kak:Kalk_11025"/>
<name>A0A2K9LKY9_9GAMM</name>
<gene>
    <name evidence="1" type="ORF">Kalk_11025</name>
</gene>
<evidence type="ECO:0000313" key="2">
    <source>
        <dbReference type="Proteomes" id="UP000235116"/>
    </source>
</evidence>
<evidence type="ECO:0000313" key="1">
    <source>
        <dbReference type="EMBL" id="AUM12923.1"/>
    </source>
</evidence>
<dbReference type="EMBL" id="CP022684">
    <property type="protein sequence ID" value="AUM12923.1"/>
    <property type="molecule type" value="Genomic_DNA"/>
</dbReference>
<keyword evidence="2" id="KW-1185">Reference proteome</keyword>
<sequence length="125" mass="13849">MIDWLLICYLLNFMTGQFTELLISFTDQDVNKASGIHTVSGCLQSIERLICITNTKLGNIIDYPVGKLYNFNFDFFSSDRLDCIEVVYRALEGTHLTPMACFGLEGCEHSIIQGAGASAILKATV</sequence>
<protein>
    <submittedName>
        <fullName evidence="1">Uncharacterized protein</fullName>
    </submittedName>
</protein>
<organism evidence="1 2">
    <name type="scientific">Ketobacter alkanivorans</name>
    <dbReference type="NCBI Taxonomy" id="1917421"/>
    <lineage>
        <taxon>Bacteria</taxon>
        <taxon>Pseudomonadati</taxon>
        <taxon>Pseudomonadota</taxon>
        <taxon>Gammaproteobacteria</taxon>
        <taxon>Pseudomonadales</taxon>
        <taxon>Ketobacteraceae</taxon>
        <taxon>Ketobacter</taxon>
    </lineage>
</organism>
<accession>A0A2K9LKY9</accession>
<proteinExistence type="predicted"/>
<dbReference type="Proteomes" id="UP000235116">
    <property type="component" value="Chromosome"/>
</dbReference>
<dbReference type="AlphaFoldDB" id="A0A2K9LKY9"/>
<reference evidence="2" key="1">
    <citation type="submission" date="2017-08" db="EMBL/GenBank/DDBJ databases">
        <title>Direct submision.</title>
        <authorList>
            <person name="Kim S.-J."/>
            <person name="Rhee S.-K."/>
        </authorList>
    </citation>
    <scope>NUCLEOTIDE SEQUENCE [LARGE SCALE GENOMIC DNA]</scope>
    <source>
        <strain evidence="2">GI5</strain>
    </source>
</reference>